<dbReference type="SUPFAM" id="SSF46785">
    <property type="entry name" value="Winged helix' DNA-binding domain"/>
    <property type="match status" value="1"/>
</dbReference>
<dbReference type="Gene3D" id="1.10.10.10">
    <property type="entry name" value="Winged helix-like DNA-binding domain superfamily/Winged helix DNA-binding domain"/>
    <property type="match status" value="1"/>
</dbReference>
<comment type="caution">
    <text evidence="2">The sequence shown here is derived from an EMBL/GenBank/DDBJ whole genome shotgun (WGS) entry which is preliminary data.</text>
</comment>
<sequence>MMNLLHWRLLVAVADAGNISRAAEEIGMTQS</sequence>
<dbReference type="InterPro" id="IPR036388">
    <property type="entry name" value="WH-like_DNA-bd_sf"/>
</dbReference>
<evidence type="ECO:0000313" key="2">
    <source>
        <dbReference type="EMBL" id="PLM86098.1"/>
    </source>
</evidence>
<evidence type="ECO:0000259" key="1">
    <source>
        <dbReference type="PROSITE" id="PS50931"/>
    </source>
</evidence>
<feature type="non-terminal residue" evidence="2">
    <location>
        <position position="31"/>
    </location>
</feature>
<accession>A0A2N4YRM8</accession>
<reference evidence="2 3" key="1">
    <citation type="submission" date="2017-11" db="EMBL/GenBank/DDBJ databases">
        <authorList>
            <person name="Han C.G."/>
        </authorList>
    </citation>
    <scope>NUCLEOTIDE SEQUENCE [LARGE SCALE GENOMIC DNA]</scope>
    <source>
        <strain evidence="2 3">A8</strain>
    </source>
</reference>
<proteinExistence type="predicted"/>
<dbReference type="AlphaFoldDB" id="A0A2N4YRM8"/>
<dbReference type="Proteomes" id="UP000234412">
    <property type="component" value="Unassembled WGS sequence"/>
</dbReference>
<dbReference type="GO" id="GO:0003700">
    <property type="term" value="F:DNA-binding transcription factor activity"/>
    <property type="evidence" value="ECO:0007669"/>
    <property type="project" value="InterPro"/>
</dbReference>
<dbReference type="Pfam" id="PF00126">
    <property type="entry name" value="HTH_1"/>
    <property type="match status" value="1"/>
</dbReference>
<evidence type="ECO:0000313" key="3">
    <source>
        <dbReference type="Proteomes" id="UP000234412"/>
    </source>
</evidence>
<name>A0A2N4YRM8_KLEVA</name>
<protein>
    <submittedName>
        <fullName evidence="2">LysR family transcriptional regulator</fullName>
    </submittedName>
</protein>
<reference evidence="2 3" key="2">
    <citation type="submission" date="2018-01" db="EMBL/GenBank/DDBJ databases">
        <title>Genomic study of Klebsiella pneumoniae.</title>
        <authorList>
            <person name="Yang Y."/>
            <person name="Bicalho R."/>
        </authorList>
    </citation>
    <scope>NUCLEOTIDE SEQUENCE [LARGE SCALE GENOMIC DNA]</scope>
    <source>
        <strain evidence="2 3">A8</strain>
    </source>
</reference>
<dbReference type="InterPro" id="IPR036390">
    <property type="entry name" value="WH_DNA-bd_sf"/>
</dbReference>
<gene>
    <name evidence="2" type="ORF">CWN47_31975</name>
</gene>
<dbReference type="PROSITE" id="PS50931">
    <property type="entry name" value="HTH_LYSR"/>
    <property type="match status" value="1"/>
</dbReference>
<feature type="domain" description="HTH lysR-type" evidence="1">
    <location>
        <begin position="2"/>
        <end position="31"/>
    </location>
</feature>
<dbReference type="EMBL" id="PIDP01001842">
    <property type="protein sequence ID" value="PLM86098.1"/>
    <property type="molecule type" value="Genomic_DNA"/>
</dbReference>
<dbReference type="InterPro" id="IPR000847">
    <property type="entry name" value="LysR_HTH_N"/>
</dbReference>
<organism evidence="2 3">
    <name type="scientific">Klebsiella variicola</name>
    <dbReference type="NCBI Taxonomy" id="244366"/>
    <lineage>
        <taxon>Bacteria</taxon>
        <taxon>Pseudomonadati</taxon>
        <taxon>Pseudomonadota</taxon>
        <taxon>Gammaproteobacteria</taxon>
        <taxon>Enterobacterales</taxon>
        <taxon>Enterobacteriaceae</taxon>
        <taxon>Klebsiella/Raoultella group</taxon>
        <taxon>Klebsiella</taxon>
        <taxon>Klebsiella pneumoniae complex</taxon>
    </lineage>
</organism>